<reference evidence="3" key="1">
    <citation type="journal article" date="2019" name="Int. J. Syst. Evol. Microbiol.">
        <title>The Global Catalogue of Microorganisms (GCM) 10K type strain sequencing project: providing services to taxonomists for standard genome sequencing and annotation.</title>
        <authorList>
            <consortium name="The Broad Institute Genomics Platform"/>
            <consortium name="The Broad Institute Genome Sequencing Center for Infectious Disease"/>
            <person name="Wu L."/>
            <person name="Ma J."/>
        </authorList>
    </citation>
    <scope>NUCLEOTIDE SEQUENCE [LARGE SCALE GENOMIC DNA]</scope>
    <source>
        <strain evidence="3">CGMCC 4.7304</strain>
    </source>
</reference>
<organism evidence="2 3">
    <name type="scientific">Streptomyces gamaensis</name>
    <dbReference type="NCBI Taxonomy" id="1763542"/>
    <lineage>
        <taxon>Bacteria</taxon>
        <taxon>Bacillati</taxon>
        <taxon>Actinomycetota</taxon>
        <taxon>Actinomycetes</taxon>
        <taxon>Kitasatosporales</taxon>
        <taxon>Streptomycetaceae</taxon>
        <taxon>Streptomyces</taxon>
    </lineage>
</organism>
<proteinExistence type="predicted"/>
<keyword evidence="3" id="KW-1185">Reference proteome</keyword>
<accession>A0ABW0YUY4</accession>
<evidence type="ECO:0000256" key="1">
    <source>
        <dbReference type="SAM" id="MobiDB-lite"/>
    </source>
</evidence>
<sequence>MAPTHEQADEATVPVPAVGDLVRDGTTGRVGEIVDHRRSRCRLRPLGGGIEWDAAAGDIRPATRAEVLSARVAAANAGSRQGRVGW</sequence>
<feature type="region of interest" description="Disordered" evidence="1">
    <location>
        <begin position="1"/>
        <end position="22"/>
    </location>
</feature>
<dbReference type="RefSeq" id="WP_390315121.1">
    <property type="nucleotide sequence ID" value="NZ_JBHSPB010000004.1"/>
</dbReference>
<evidence type="ECO:0000313" key="2">
    <source>
        <dbReference type="EMBL" id="MFC5720012.1"/>
    </source>
</evidence>
<comment type="caution">
    <text evidence="2">The sequence shown here is derived from an EMBL/GenBank/DDBJ whole genome shotgun (WGS) entry which is preliminary data.</text>
</comment>
<gene>
    <name evidence="2" type="ORF">ACFP1Z_07485</name>
</gene>
<dbReference type="Proteomes" id="UP001596083">
    <property type="component" value="Unassembled WGS sequence"/>
</dbReference>
<evidence type="ECO:0000313" key="3">
    <source>
        <dbReference type="Proteomes" id="UP001596083"/>
    </source>
</evidence>
<dbReference type="EMBL" id="JBHSPB010000004">
    <property type="protein sequence ID" value="MFC5720012.1"/>
    <property type="molecule type" value="Genomic_DNA"/>
</dbReference>
<name>A0ABW0YUY4_9ACTN</name>
<protein>
    <recommendedName>
        <fullName evidence="4">DUF2171 domain-containing protein</fullName>
    </recommendedName>
</protein>
<evidence type="ECO:0008006" key="4">
    <source>
        <dbReference type="Google" id="ProtNLM"/>
    </source>
</evidence>